<keyword evidence="6" id="KW-1185">Reference proteome</keyword>
<keyword evidence="2" id="KW-0804">Transcription</keyword>
<comment type="caution">
    <text evidence="5">The sequence shown here is derived from an EMBL/GenBank/DDBJ whole genome shotgun (WGS) entry which is preliminary data.</text>
</comment>
<evidence type="ECO:0000256" key="2">
    <source>
        <dbReference type="ARBA" id="ARBA00023163"/>
    </source>
</evidence>
<reference evidence="5 6" key="1">
    <citation type="submission" date="2023-10" db="EMBL/GenBank/DDBJ databases">
        <title>Characterization of rhizosphere-enriched actinobacteria from wheat plants lab-grown on chernevaya soil.</title>
        <authorList>
            <person name="Tikhonova E.N."/>
            <person name="Konopkin A."/>
            <person name="Kravchenko I.K."/>
        </authorList>
    </citation>
    <scope>NUCLEOTIDE SEQUENCE [LARGE SCALE GENOMIC DNA]</scope>
    <source>
        <strain evidence="5 6">RR29</strain>
    </source>
</reference>
<feature type="region of interest" description="Disordered" evidence="3">
    <location>
        <begin position="217"/>
        <end position="245"/>
    </location>
</feature>
<keyword evidence="1" id="KW-0805">Transcription regulation</keyword>
<keyword evidence="4" id="KW-1133">Transmembrane helix</keyword>
<evidence type="ECO:0000256" key="4">
    <source>
        <dbReference type="SAM" id="Phobius"/>
    </source>
</evidence>
<keyword evidence="4" id="KW-0472">Membrane</keyword>
<dbReference type="InterPro" id="IPR041916">
    <property type="entry name" value="Anti_sigma_zinc_sf"/>
</dbReference>
<feature type="compositionally biased region" description="Polar residues" evidence="3">
    <location>
        <begin position="217"/>
        <end position="227"/>
    </location>
</feature>
<dbReference type="RefSeq" id="WP_317774926.1">
    <property type="nucleotide sequence ID" value="NZ_JAWMAJ010000193.1"/>
</dbReference>
<dbReference type="Gene3D" id="1.10.10.1320">
    <property type="entry name" value="Anti-sigma factor, zinc-finger domain"/>
    <property type="match status" value="1"/>
</dbReference>
<gene>
    <name evidence="5" type="ORF">R5A26_38630</name>
</gene>
<name>A0ABU4FMN8_9ACTN</name>
<dbReference type="EMBL" id="JAWMAJ010000193">
    <property type="protein sequence ID" value="MDV7221866.1"/>
    <property type="molecule type" value="Genomic_DNA"/>
</dbReference>
<accession>A0ABU4FMN8</accession>
<feature type="transmembrane region" description="Helical" evidence="4">
    <location>
        <begin position="159"/>
        <end position="177"/>
    </location>
</feature>
<keyword evidence="4" id="KW-0812">Transmembrane</keyword>
<evidence type="ECO:0000313" key="6">
    <source>
        <dbReference type="Proteomes" id="UP001187346"/>
    </source>
</evidence>
<proteinExistence type="predicted"/>
<feature type="compositionally biased region" description="Basic and acidic residues" evidence="3">
    <location>
        <begin position="140"/>
        <end position="152"/>
    </location>
</feature>
<feature type="compositionally biased region" description="Polar residues" evidence="3">
    <location>
        <begin position="187"/>
        <end position="199"/>
    </location>
</feature>
<feature type="region of interest" description="Disordered" evidence="3">
    <location>
        <begin position="108"/>
        <end position="155"/>
    </location>
</feature>
<feature type="region of interest" description="Disordered" evidence="3">
    <location>
        <begin position="182"/>
        <end position="203"/>
    </location>
</feature>
<evidence type="ECO:0000313" key="5">
    <source>
        <dbReference type="EMBL" id="MDV7221866.1"/>
    </source>
</evidence>
<dbReference type="Proteomes" id="UP001187346">
    <property type="component" value="Unassembled WGS sequence"/>
</dbReference>
<sequence>MTSTTDTTGHPDVAEISDLTEGLLPPSRTAEVRRHLDECELCADVHDSLEEIRGLLGTMPGPPRMPAEIAGRIDAALAAEALLGATAPETLAAPTLVSASRVTSDVDRKVGENAGAHVSRETSPTADRPSGRAHAATGPGRKDRKEGKERNRGSRRGRIVLGAVFTAAVLGAGSLFIQSLGDHKSSDTAQGHPTSSADTFSKGKLESEVSALLPTKSSTIQGTSSESPWHAAVDPGGAESSTKTPKTLKELTGSLPDCIRQGVNRGDTDVLGFKKGTYNGTAAYLVVLPDASDNSRVMAYVVDAACVSQPTSTPGKVLLTQSFAHS</sequence>
<protein>
    <recommendedName>
        <fullName evidence="7">Zinc-finger domain-containing protein</fullName>
    </recommendedName>
</protein>
<evidence type="ECO:0000256" key="1">
    <source>
        <dbReference type="ARBA" id="ARBA00023015"/>
    </source>
</evidence>
<evidence type="ECO:0000256" key="3">
    <source>
        <dbReference type="SAM" id="MobiDB-lite"/>
    </source>
</evidence>
<organism evidence="5 6">
    <name type="scientific">Streptomyces prunicolor</name>
    <dbReference type="NCBI Taxonomy" id="67348"/>
    <lineage>
        <taxon>Bacteria</taxon>
        <taxon>Bacillati</taxon>
        <taxon>Actinomycetota</taxon>
        <taxon>Actinomycetes</taxon>
        <taxon>Kitasatosporales</taxon>
        <taxon>Streptomycetaceae</taxon>
        <taxon>Streptomyces</taxon>
    </lineage>
</organism>
<evidence type="ECO:0008006" key="7">
    <source>
        <dbReference type="Google" id="ProtNLM"/>
    </source>
</evidence>